<evidence type="ECO:0000256" key="6">
    <source>
        <dbReference type="ARBA" id="ARBA00023014"/>
    </source>
</evidence>
<evidence type="ECO:0000256" key="4">
    <source>
        <dbReference type="ARBA" id="ARBA00023002"/>
    </source>
</evidence>
<dbReference type="Pfam" id="PF00848">
    <property type="entry name" value="Ring_hydroxyl_A"/>
    <property type="match status" value="1"/>
</dbReference>
<evidence type="ECO:0000259" key="7">
    <source>
        <dbReference type="PROSITE" id="PS51296"/>
    </source>
</evidence>
<dbReference type="InterPro" id="IPR001663">
    <property type="entry name" value="Rng_hydr_dOase-A"/>
</dbReference>
<dbReference type="InterPro" id="IPR036922">
    <property type="entry name" value="Rieske_2Fe-2S_sf"/>
</dbReference>
<keyword evidence="4" id="KW-0560">Oxidoreductase</keyword>
<dbReference type="Pfam" id="PF00355">
    <property type="entry name" value="Rieske"/>
    <property type="match status" value="1"/>
</dbReference>
<proteinExistence type="inferred from homology"/>
<keyword evidence="2" id="KW-0001">2Fe-2S</keyword>
<protein>
    <submittedName>
        <fullName evidence="8">Phenylpropionate dioxygenase, large terminal subunit</fullName>
    </submittedName>
</protein>
<dbReference type="SUPFAM" id="SSF50022">
    <property type="entry name" value="ISP domain"/>
    <property type="match status" value="1"/>
</dbReference>
<keyword evidence="9" id="KW-1185">Reference proteome</keyword>
<dbReference type="EMBL" id="FOSK01000007">
    <property type="protein sequence ID" value="SFK62041.1"/>
    <property type="molecule type" value="Genomic_DNA"/>
</dbReference>
<accession>A0A1I4B1T5</accession>
<dbReference type="Gene3D" id="3.90.380.10">
    <property type="entry name" value="Naphthalene 1,2-dioxygenase Alpha Subunit, Chain A, domain 1"/>
    <property type="match status" value="1"/>
</dbReference>
<dbReference type="CDD" id="cd08879">
    <property type="entry name" value="RHO_alpha_C_AntDO-like"/>
    <property type="match status" value="1"/>
</dbReference>
<dbReference type="Gene3D" id="2.102.10.10">
    <property type="entry name" value="Rieske [2Fe-2S] iron-sulphur domain"/>
    <property type="match status" value="1"/>
</dbReference>
<feature type="domain" description="Rieske" evidence="7">
    <location>
        <begin position="44"/>
        <end position="124"/>
    </location>
</feature>
<sequence>MTMKYKDNPQAVADLVRPAEVHRDLYIDDEVFDLEMKHLFASTWVYVGHESQVPNAGDYFATDVAAQPILLARHTDGEVYVLHNRCPHKGTKIVIDRSGNTGKFFRCPYHAWSFRTNGKLLAIPLKKGYKDTGFEQSEAGQSGLPPVGAVKNYRGFIFVRMKQEGISFEDFFGGSLSSLDNMVDRSPVGKLEVAGPPLRYMHHCNWKMLVDNQTDTCHPMVAHESSAGTAVQIWESIEKDENTKTPMAMEVIAPFMSPYEFFEDMGIRTWPNGHGHTGVHHSIHSDYSAIPGYLEMMVEAYGEERAKAILGENRHNTVYFPNIMIKGPIQQLRVFIPLAANKTLVESYIFRLVDAPDMLLERTAMYNRLINAPTSIVGHDDLEMYERAQEGLQSQELEWVNVQRLYDADEDLEVEAVENGTTERQMRNQFHAWKKFTVESMEAEARDLTDA</sequence>
<gene>
    <name evidence="8" type="ORF">SAMN04488518_10741</name>
</gene>
<dbReference type="PANTHER" id="PTHR43756:SF1">
    <property type="entry name" value="3-PHENYLPROPIONATE_CINNAMIC ACID DIOXYGENASE SUBUNIT ALPHA"/>
    <property type="match status" value="1"/>
</dbReference>
<keyword evidence="6" id="KW-0411">Iron-sulfur</keyword>
<dbReference type="InterPro" id="IPR015879">
    <property type="entry name" value="Ring_hydroxy_dOase_asu_C_dom"/>
</dbReference>
<organism evidence="8 9">
    <name type="scientific">Pseudovibrio ascidiaceicola</name>
    <dbReference type="NCBI Taxonomy" id="285279"/>
    <lineage>
        <taxon>Bacteria</taxon>
        <taxon>Pseudomonadati</taxon>
        <taxon>Pseudomonadota</taxon>
        <taxon>Alphaproteobacteria</taxon>
        <taxon>Hyphomicrobiales</taxon>
        <taxon>Stappiaceae</taxon>
        <taxon>Pseudovibrio</taxon>
    </lineage>
</organism>
<dbReference type="RefSeq" id="WP_093520341.1">
    <property type="nucleotide sequence ID" value="NZ_FOSK01000007.1"/>
</dbReference>
<keyword evidence="8" id="KW-0223">Dioxygenase</keyword>
<keyword evidence="5" id="KW-0408">Iron</keyword>
<dbReference type="SUPFAM" id="SSF55961">
    <property type="entry name" value="Bet v1-like"/>
    <property type="match status" value="1"/>
</dbReference>
<comment type="caution">
    <text evidence="8">The sequence shown here is derived from an EMBL/GenBank/DDBJ whole genome shotgun (WGS) entry which is preliminary data.</text>
</comment>
<keyword evidence="3" id="KW-0479">Metal-binding</keyword>
<dbReference type="PROSITE" id="PS51296">
    <property type="entry name" value="RIESKE"/>
    <property type="match status" value="1"/>
</dbReference>
<evidence type="ECO:0000313" key="9">
    <source>
        <dbReference type="Proteomes" id="UP000199598"/>
    </source>
</evidence>
<dbReference type="GO" id="GO:0051213">
    <property type="term" value="F:dioxygenase activity"/>
    <property type="evidence" value="ECO:0007669"/>
    <property type="project" value="UniProtKB-KW"/>
</dbReference>
<evidence type="ECO:0000313" key="8">
    <source>
        <dbReference type="EMBL" id="SFK62041.1"/>
    </source>
</evidence>
<dbReference type="Proteomes" id="UP000199598">
    <property type="component" value="Unassembled WGS sequence"/>
</dbReference>
<reference evidence="8 9" key="1">
    <citation type="submission" date="2016-10" db="EMBL/GenBank/DDBJ databases">
        <authorList>
            <person name="Varghese N."/>
            <person name="Submissions S."/>
        </authorList>
    </citation>
    <scope>NUCLEOTIDE SEQUENCE [LARGE SCALE GENOMIC DNA]</scope>
    <source>
        <strain evidence="8 9">DSM 16392</strain>
    </source>
</reference>
<evidence type="ECO:0000256" key="3">
    <source>
        <dbReference type="ARBA" id="ARBA00022723"/>
    </source>
</evidence>
<evidence type="ECO:0000256" key="1">
    <source>
        <dbReference type="ARBA" id="ARBA00008751"/>
    </source>
</evidence>
<dbReference type="InterPro" id="IPR017941">
    <property type="entry name" value="Rieske_2Fe-2S"/>
</dbReference>
<comment type="similarity">
    <text evidence="1">Belongs to the bacterial ring-hydroxylating dioxygenase alpha subunit family.</text>
</comment>
<name>A0A1I4B1T5_9HYPH</name>
<evidence type="ECO:0000256" key="2">
    <source>
        <dbReference type="ARBA" id="ARBA00022714"/>
    </source>
</evidence>
<dbReference type="PANTHER" id="PTHR43756">
    <property type="entry name" value="CHOLINE MONOOXYGENASE, CHLOROPLASTIC"/>
    <property type="match status" value="1"/>
</dbReference>
<dbReference type="PRINTS" id="PR00090">
    <property type="entry name" value="RNGDIOXGNASE"/>
</dbReference>
<evidence type="ECO:0000256" key="5">
    <source>
        <dbReference type="ARBA" id="ARBA00023004"/>
    </source>
</evidence>